<dbReference type="AlphaFoldDB" id="A0A1B6CU98"/>
<feature type="compositionally biased region" description="Gly residues" evidence="5">
    <location>
        <begin position="760"/>
        <end position="778"/>
    </location>
</feature>
<proteinExistence type="predicted"/>
<feature type="compositionally biased region" description="Acidic residues" evidence="5">
    <location>
        <begin position="50"/>
        <end position="59"/>
    </location>
</feature>
<dbReference type="InterPro" id="IPR027417">
    <property type="entry name" value="P-loop_NTPase"/>
</dbReference>
<accession>A0A1B6CU98</accession>
<dbReference type="Pfam" id="PF00622">
    <property type="entry name" value="SPRY"/>
    <property type="match status" value="1"/>
</dbReference>
<dbReference type="PANTHER" id="PTHR12381">
    <property type="entry name" value="HETEROGENEOUS NUCLEAR RIBONUCLEOPROTEIN U FAMILY MEMBER"/>
    <property type="match status" value="1"/>
</dbReference>
<evidence type="ECO:0000256" key="5">
    <source>
        <dbReference type="SAM" id="MobiDB-lite"/>
    </source>
</evidence>
<dbReference type="SMART" id="SM00513">
    <property type="entry name" value="SAP"/>
    <property type="match status" value="1"/>
</dbReference>
<dbReference type="Gene3D" id="2.60.120.920">
    <property type="match status" value="1"/>
</dbReference>
<dbReference type="InterPro" id="IPR001870">
    <property type="entry name" value="B30.2/SPRY"/>
</dbReference>
<dbReference type="InterPro" id="IPR035778">
    <property type="entry name" value="SPRY_hnRNP_U"/>
</dbReference>
<feature type="compositionally biased region" description="Acidic residues" evidence="5">
    <location>
        <begin position="77"/>
        <end position="88"/>
    </location>
</feature>
<feature type="region of interest" description="Disordered" evidence="5">
    <location>
        <begin position="41"/>
        <end position="261"/>
    </location>
</feature>
<gene>
    <name evidence="8" type="ORF">g.7369</name>
</gene>
<dbReference type="InterPro" id="IPR043136">
    <property type="entry name" value="B30.2/SPRY_sf"/>
</dbReference>
<feature type="domain" description="SAP" evidence="7">
    <location>
        <begin position="6"/>
        <end position="40"/>
    </location>
</feature>
<dbReference type="InterPro" id="IPR013320">
    <property type="entry name" value="ConA-like_dom_sf"/>
</dbReference>
<dbReference type="CDD" id="cd12884">
    <property type="entry name" value="SPRY_hnRNP"/>
    <property type="match status" value="1"/>
</dbReference>
<dbReference type="InterPro" id="IPR003877">
    <property type="entry name" value="SPRY_dom"/>
</dbReference>
<dbReference type="SMART" id="SM00449">
    <property type="entry name" value="SPRY"/>
    <property type="match status" value="1"/>
</dbReference>
<dbReference type="GO" id="GO:0000380">
    <property type="term" value="P:alternative mRNA splicing, via spliceosome"/>
    <property type="evidence" value="ECO:0007669"/>
    <property type="project" value="TreeGrafter"/>
</dbReference>
<dbReference type="GO" id="GO:0003723">
    <property type="term" value="F:RNA binding"/>
    <property type="evidence" value="ECO:0007669"/>
    <property type="project" value="TreeGrafter"/>
</dbReference>
<evidence type="ECO:0000313" key="8">
    <source>
        <dbReference type="EMBL" id="JAS17062.1"/>
    </source>
</evidence>
<feature type="compositionally biased region" description="Basic and acidic residues" evidence="5">
    <location>
        <begin position="245"/>
        <end position="261"/>
    </location>
</feature>
<evidence type="ECO:0000256" key="3">
    <source>
        <dbReference type="ARBA" id="ARBA00022553"/>
    </source>
</evidence>
<dbReference type="EMBL" id="GEDC01020236">
    <property type="protein sequence ID" value="JAS17062.1"/>
    <property type="molecule type" value="Transcribed_RNA"/>
</dbReference>
<dbReference type="GO" id="GO:0005634">
    <property type="term" value="C:nucleus"/>
    <property type="evidence" value="ECO:0007669"/>
    <property type="project" value="UniProtKB-SubCell"/>
</dbReference>
<feature type="region of interest" description="Disordered" evidence="5">
    <location>
        <begin position="657"/>
        <end position="854"/>
    </location>
</feature>
<feature type="domain" description="B30.2/SPRY" evidence="6">
    <location>
        <begin position="237"/>
        <end position="445"/>
    </location>
</feature>
<dbReference type="SUPFAM" id="SSF52540">
    <property type="entry name" value="P-loop containing nucleoside triphosphate hydrolases"/>
    <property type="match status" value="1"/>
</dbReference>
<dbReference type="InterPro" id="IPR036361">
    <property type="entry name" value="SAP_dom_sf"/>
</dbReference>
<keyword evidence="4" id="KW-0539">Nucleus</keyword>
<evidence type="ECO:0000259" key="6">
    <source>
        <dbReference type="PROSITE" id="PS50188"/>
    </source>
</evidence>
<dbReference type="Gene3D" id="1.10.720.30">
    <property type="entry name" value="SAP domain"/>
    <property type="match status" value="1"/>
</dbReference>
<feature type="compositionally biased region" description="Basic and acidic residues" evidence="5">
    <location>
        <begin position="198"/>
        <end position="229"/>
    </location>
</feature>
<comment type="subcellular location">
    <subcellularLocation>
        <location evidence="1">Nucleus</location>
    </subcellularLocation>
</comment>
<dbReference type="Pfam" id="PF02037">
    <property type="entry name" value="SAP"/>
    <property type="match status" value="1"/>
</dbReference>
<feature type="compositionally biased region" description="Basic and acidic residues" evidence="5">
    <location>
        <begin position="60"/>
        <end position="76"/>
    </location>
</feature>
<dbReference type="SUPFAM" id="SSF49899">
    <property type="entry name" value="Concanavalin A-like lectins/glucanases"/>
    <property type="match status" value="1"/>
</dbReference>
<evidence type="ECO:0000259" key="7">
    <source>
        <dbReference type="PROSITE" id="PS50800"/>
    </source>
</evidence>
<evidence type="ECO:0000256" key="2">
    <source>
        <dbReference type="ARBA" id="ARBA00022481"/>
    </source>
</evidence>
<keyword evidence="3" id="KW-0597">Phosphoprotein</keyword>
<evidence type="ECO:0000256" key="1">
    <source>
        <dbReference type="ARBA" id="ARBA00004123"/>
    </source>
</evidence>
<feature type="compositionally biased region" description="Basic and acidic residues" evidence="5">
    <location>
        <begin position="705"/>
        <end position="757"/>
    </location>
</feature>
<reference evidence="8" key="1">
    <citation type="submission" date="2015-12" db="EMBL/GenBank/DDBJ databases">
        <title>De novo transcriptome assembly of four potential Pierce s Disease insect vectors from Arizona vineyards.</title>
        <authorList>
            <person name="Tassone E.E."/>
        </authorList>
    </citation>
    <scope>NUCLEOTIDE SEQUENCE</scope>
</reference>
<dbReference type="PROSITE" id="PS50188">
    <property type="entry name" value="B302_SPRY"/>
    <property type="match status" value="1"/>
</dbReference>
<dbReference type="PROSITE" id="PS50800">
    <property type="entry name" value="SAP"/>
    <property type="match status" value="1"/>
</dbReference>
<feature type="compositionally biased region" description="Basic and acidic residues" evidence="5">
    <location>
        <begin position="89"/>
        <end position="109"/>
    </location>
</feature>
<dbReference type="SUPFAM" id="SSF68906">
    <property type="entry name" value="SAP domain"/>
    <property type="match status" value="1"/>
</dbReference>
<sequence>MDLSDLSKLKVVELRYELCSRGLDTKGIKAVLIERLEQALEEESKRDDNVLEDTQEDDSPERGKQEEEGKEEKKEEEGENELDTEANESENKDHEMEDKNIDIPEKEDLKDESETEALVPEEEENIAEEKEMEPTLAEEVQVKEEPEEVQQSEASEVKQEPISSEAFVQEVQEKNSKIDESIVKQEILEDQDENMETDTLKKDHYEADVKQEPVEQQIKEEKIKTEDNSNSRYNDRKRKRSRSRSPSEERQKYTKMTRDNEPEIDDNIVQLSWYDSDLNMIINPETFMVASPLSEQGFGYIWAGVRANYGFNNGKVCFEIKLLENNDVSHLEDEQNPNVLRVGWSILSSGMLLGEEPFSYGFGGTGKAATNCNFVNYGKPFVVGDVVTAYLDYGESEITLSFSVNGEWQQEAYSLSHSTFDGQALFPHVLSKNVKFEINFGQNDPSFPSLPEYTWAAHVDPEKRVAGPKRPETRGECEMLMMCGLPGCGKTYWANEWASKYPEKFYNIIGTNNLIDKMKIQGLPRKRNYHGRWDLLIEKCMKCLNKLLDMANKRRRNYILDQTNVYPNAQKRKMRNFGGFVRRAIVIVPNEEEFNRRVAKREAEEGKDVPDSAVMEMKANFKLPERGECFDEVVYTELNEEEAKVIVEKFNKEAKDAGFGQQRSLSGSGGRGNKRFRSNDRSSWSGGGKFRGNNRGDQRGGWQPDWRDRKPGGFKQGRDDRDRQWRGGRDNFRGRDNYGGGRDHYGGGRDNYSRDSYGRGNYGGGRDNYGGGRDNFGGGRDKFRGGRDDRSKSFDRNRRDGPPNRNARDNKNRGGGNAGNNQGSVANTTPKQGASTWGTQGYDQGWGQNQNYGQTWGQNFQQGWKVSSSLDVATPSAQFPVPGFFPENQGCLNQPLVQLPGAEAQQPQAFNNYAAQNQFNQYGVNQYQGWNQGTAAAAGYAYPAQGMNTYGYQQYPAPQGQGK</sequence>
<name>A0A1B6CU98_9HEMI</name>
<feature type="compositionally biased region" description="Polar residues" evidence="5">
    <location>
        <begin position="828"/>
        <end position="854"/>
    </location>
</feature>
<dbReference type="Pfam" id="PF13671">
    <property type="entry name" value="AAA_33"/>
    <property type="match status" value="1"/>
</dbReference>
<protein>
    <recommendedName>
        <fullName evidence="9">SAP domain-containing protein</fullName>
    </recommendedName>
</protein>
<dbReference type="PANTHER" id="PTHR12381:SF56">
    <property type="entry name" value="B30.2_SPRY DOMAIN-CONTAINING PROTEIN-RELATED"/>
    <property type="match status" value="1"/>
</dbReference>
<dbReference type="Gene3D" id="3.40.50.300">
    <property type="entry name" value="P-loop containing nucleotide triphosphate hydrolases"/>
    <property type="match status" value="1"/>
</dbReference>
<dbReference type="InterPro" id="IPR003034">
    <property type="entry name" value="SAP_dom"/>
</dbReference>
<feature type="compositionally biased region" description="Basic and acidic residues" evidence="5">
    <location>
        <begin position="171"/>
        <end position="187"/>
    </location>
</feature>
<keyword evidence="2" id="KW-0488">Methylation</keyword>
<evidence type="ECO:0000256" key="4">
    <source>
        <dbReference type="ARBA" id="ARBA00023242"/>
    </source>
</evidence>
<organism evidence="8">
    <name type="scientific">Clastoptera arizonana</name>
    <name type="common">Arizona spittle bug</name>
    <dbReference type="NCBI Taxonomy" id="38151"/>
    <lineage>
        <taxon>Eukaryota</taxon>
        <taxon>Metazoa</taxon>
        <taxon>Ecdysozoa</taxon>
        <taxon>Arthropoda</taxon>
        <taxon>Hexapoda</taxon>
        <taxon>Insecta</taxon>
        <taxon>Pterygota</taxon>
        <taxon>Neoptera</taxon>
        <taxon>Paraneoptera</taxon>
        <taxon>Hemiptera</taxon>
        <taxon>Auchenorrhyncha</taxon>
        <taxon>Cercopoidea</taxon>
        <taxon>Clastopteridae</taxon>
        <taxon>Clastoptera</taxon>
    </lineage>
</organism>
<feature type="compositionally biased region" description="Basic and acidic residues" evidence="5">
    <location>
        <begin position="779"/>
        <end position="812"/>
    </location>
</feature>
<feature type="compositionally biased region" description="Acidic residues" evidence="5">
    <location>
        <begin position="110"/>
        <end position="126"/>
    </location>
</feature>
<evidence type="ECO:0008006" key="9">
    <source>
        <dbReference type="Google" id="ProtNLM"/>
    </source>
</evidence>